<dbReference type="GO" id="GO:0051321">
    <property type="term" value="P:meiotic cell cycle"/>
    <property type="evidence" value="ECO:0007669"/>
    <property type="project" value="TreeGrafter"/>
</dbReference>
<keyword evidence="3" id="KW-0863">Zinc-finger</keyword>
<keyword evidence="7" id="KW-0472">Membrane</keyword>
<dbReference type="InterPro" id="IPR013955">
    <property type="entry name" value="Rep_factor-A_C"/>
</dbReference>
<dbReference type="GO" id="GO:0000724">
    <property type="term" value="P:double-strand break repair via homologous recombination"/>
    <property type="evidence" value="ECO:0007669"/>
    <property type="project" value="TreeGrafter"/>
</dbReference>
<dbReference type="CDD" id="cd04476">
    <property type="entry name" value="RPA1_DBD_C"/>
    <property type="match status" value="1"/>
</dbReference>
<dbReference type="Pfam" id="PF08646">
    <property type="entry name" value="Rep_fac-A_C"/>
    <property type="match status" value="1"/>
</dbReference>
<dbReference type="AlphaFoldDB" id="A0A3P6AYS9"/>
<keyword evidence="2" id="KW-0479">Metal-binding</keyword>
<evidence type="ECO:0000259" key="8">
    <source>
        <dbReference type="Pfam" id="PF08646"/>
    </source>
</evidence>
<evidence type="ECO:0000256" key="7">
    <source>
        <dbReference type="SAM" id="Phobius"/>
    </source>
</evidence>
<reference evidence="9" key="1">
    <citation type="submission" date="2018-11" db="EMBL/GenBank/DDBJ databases">
        <authorList>
            <consortium name="Genoscope - CEA"/>
            <person name="William W."/>
        </authorList>
    </citation>
    <scope>NUCLEOTIDE SEQUENCE</scope>
</reference>
<dbReference type="GO" id="GO:0003684">
    <property type="term" value="F:damaged DNA binding"/>
    <property type="evidence" value="ECO:0007669"/>
    <property type="project" value="TreeGrafter"/>
</dbReference>
<dbReference type="Gene3D" id="2.40.50.140">
    <property type="entry name" value="Nucleic acid-binding proteins"/>
    <property type="match status" value="2"/>
</dbReference>
<feature type="transmembrane region" description="Helical" evidence="7">
    <location>
        <begin position="26"/>
        <end position="50"/>
    </location>
</feature>
<dbReference type="GO" id="GO:0007004">
    <property type="term" value="P:telomere maintenance via telomerase"/>
    <property type="evidence" value="ECO:0007669"/>
    <property type="project" value="TreeGrafter"/>
</dbReference>
<accession>A0A3P6AYS9</accession>
<dbReference type="GO" id="GO:0006289">
    <property type="term" value="P:nucleotide-excision repair"/>
    <property type="evidence" value="ECO:0007669"/>
    <property type="project" value="TreeGrafter"/>
</dbReference>
<keyword evidence="4" id="KW-0862">Zinc</keyword>
<keyword evidence="5" id="KW-0238">DNA-binding</keyword>
<protein>
    <recommendedName>
        <fullName evidence="8">Replication factor A C-terminal domain-containing protein</fullName>
    </recommendedName>
</protein>
<dbReference type="SUPFAM" id="SSF50249">
    <property type="entry name" value="Nucleic acid-binding proteins"/>
    <property type="match status" value="2"/>
</dbReference>
<dbReference type="PANTHER" id="PTHR23273:SF32">
    <property type="entry name" value="REPLICATION PROTEIN A 70 KDA DNA-BINDING SUBUNIT B-RELATED"/>
    <property type="match status" value="1"/>
</dbReference>
<feature type="compositionally biased region" description="Basic and acidic residues" evidence="6">
    <location>
        <begin position="597"/>
        <end position="611"/>
    </location>
</feature>
<feature type="compositionally biased region" description="Polar residues" evidence="6">
    <location>
        <begin position="570"/>
        <end position="592"/>
    </location>
</feature>
<evidence type="ECO:0000256" key="5">
    <source>
        <dbReference type="ARBA" id="ARBA00023125"/>
    </source>
</evidence>
<keyword evidence="7" id="KW-0812">Transmembrane</keyword>
<dbReference type="GO" id="GO:0043047">
    <property type="term" value="F:single-stranded telomeric DNA binding"/>
    <property type="evidence" value="ECO:0007669"/>
    <property type="project" value="TreeGrafter"/>
</dbReference>
<dbReference type="InterPro" id="IPR012340">
    <property type="entry name" value="NA-bd_OB-fold"/>
</dbReference>
<dbReference type="InterPro" id="IPR047192">
    <property type="entry name" value="Euk_RPA1_DBD_C"/>
</dbReference>
<evidence type="ECO:0000256" key="2">
    <source>
        <dbReference type="ARBA" id="ARBA00022723"/>
    </source>
</evidence>
<dbReference type="PANTHER" id="PTHR23273">
    <property type="entry name" value="REPLICATION FACTOR A 1, RFA1"/>
    <property type="match status" value="1"/>
</dbReference>
<comment type="similarity">
    <text evidence="1">Belongs to the replication factor A protein 1 family.</text>
</comment>
<evidence type="ECO:0000313" key="9">
    <source>
        <dbReference type="EMBL" id="VDC96197.1"/>
    </source>
</evidence>
<evidence type="ECO:0000256" key="1">
    <source>
        <dbReference type="ARBA" id="ARBA00005690"/>
    </source>
</evidence>
<dbReference type="GO" id="GO:0008270">
    <property type="term" value="F:zinc ion binding"/>
    <property type="evidence" value="ECO:0007669"/>
    <property type="project" value="UniProtKB-KW"/>
</dbReference>
<evidence type="ECO:0000256" key="4">
    <source>
        <dbReference type="ARBA" id="ARBA00022833"/>
    </source>
</evidence>
<feature type="region of interest" description="Disordered" evidence="6">
    <location>
        <begin position="570"/>
        <end position="618"/>
    </location>
</feature>
<dbReference type="CDD" id="cd04480">
    <property type="entry name" value="RPA1_DBD_A_like"/>
    <property type="match status" value="1"/>
</dbReference>
<name>A0A3P6AYS9_BRAOL</name>
<dbReference type="EMBL" id="LR031872">
    <property type="protein sequence ID" value="VDC96197.1"/>
    <property type="molecule type" value="Genomic_DNA"/>
</dbReference>
<evidence type="ECO:0000256" key="3">
    <source>
        <dbReference type="ARBA" id="ARBA00022771"/>
    </source>
</evidence>
<sequence>MGFVWFVLRLTPSLKPRSTEASRESFLLFPFSLRLLLCVLIIPFFTIGFFQSIPPSISSLWFLFIFSLSSFIYCFFPRVQIKTLETQSRAMKPHGKSIVSSDNDEKVIFFKDLSLGPHEAQLRFRLIHFLEAWNPLKKTLIGMEMLLIDEQGTVIQGFISPGRIEKYRPEMKRGSVYKLNNFYGSRNKSLFRVADHTVTVSFSWNSELTVLLDCPTHFDADSFRFHSYEEFQANCDLKGDLYGKLCDSQRSFLVECNYCDVYLDVVGHMKLVNGQSIVEAPVLDEVEIAKARRVLIHFQSHDGPVMKLYLWDQAARDFCKMFKSYEVTPTVLLVTTVNTKTLGGSDFYLYYRYSGLDLNVLFACVYGLRCPTYHRLLQLVSLYVLGSNPGIAEQVNAEVVPKRETMTIGKIFSYIEQESAKGAFFECTATIDDVVHGSYWYYIACSGCHSKVSKGPTSLICTNKKCGKVNVSGVPQYLSKISVYNNSEQAVFVLLGEAGRELTGKPASELVRSYFEANGNEGVNLEAPVLEALISTIGQKHKFCVKVTEHNFSGKTRALTVTKILPLDTSPATVSSEDNQATATSEETSENGVDSADGSKRTCDSSELERAKRPKCGN</sequence>
<feature type="domain" description="Replication factor A C-terminal" evidence="8">
    <location>
        <begin position="424"/>
        <end position="570"/>
    </location>
</feature>
<keyword evidence="7" id="KW-1133">Transmembrane helix</keyword>
<evidence type="ECO:0000256" key="6">
    <source>
        <dbReference type="SAM" id="MobiDB-lite"/>
    </source>
</evidence>
<proteinExistence type="inferred from homology"/>
<organism evidence="9">
    <name type="scientific">Brassica oleracea</name>
    <name type="common">Wild cabbage</name>
    <dbReference type="NCBI Taxonomy" id="3712"/>
    <lineage>
        <taxon>Eukaryota</taxon>
        <taxon>Viridiplantae</taxon>
        <taxon>Streptophyta</taxon>
        <taxon>Embryophyta</taxon>
        <taxon>Tracheophyta</taxon>
        <taxon>Spermatophyta</taxon>
        <taxon>Magnoliopsida</taxon>
        <taxon>eudicotyledons</taxon>
        <taxon>Gunneridae</taxon>
        <taxon>Pentapetalae</taxon>
        <taxon>rosids</taxon>
        <taxon>malvids</taxon>
        <taxon>Brassicales</taxon>
        <taxon>Brassicaceae</taxon>
        <taxon>Brassiceae</taxon>
        <taxon>Brassica</taxon>
    </lineage>
</organism>
<dbReference type="GO" id="GO:0005662">
    <property type="term" value="C:DNA replication factor A complex"/>
    <property type="evidence" value="ECO:0007669"/>
    <property type="project" value="TreeGrafter"/>
</dbReference>
<gene>
    <name evidence="9" type="ORF">BOLC3T18925H</name>
</gene>
<feature type="transmembrane region" description="Helical" evidence="7">
    <location>
        <begin position="56"/>
        <end position="76"/>
    </location>
</feature>